<evidence type="ECO:0000256" key="2">
    <source>
        <dbReference type="ARBA" id="ARBA00001947"/>
    </source>
</evidence>
<evidence type="ECO:0000256" key="11">
    <source>
        <dbReference type="ARBA" id="ARBA00023049"/>
    </source>
</evidence>
<feature type="domain" description="Peptidase M1 membrane alanine aminopeptidase" evidence="13">
    <location>
        <begin position="326"/>
        <end position="433"/>
    </location>
</feature>
<dbReference type="InterPro" id="IPR001930">
    <property type="entry name" value="Peptidase_M1"/>
</dbReference>
<evidence type="ECO:0000256" key="4">
    <source>
        <dbReference type="ARBA" id="ARBA00012564"/>
    </source>
</evidence>
<dbReference type="InterPro" id="IPR042097">
    <property type="entry name" value="Aminopeptidase_N-like_N_sf"/>
</dbReference>
<name>A0A7H0LMM3_9SPHN</name>
<comment type="cofactor">
    <cofactor evidence="2">
        <name>Zn(2+)</name>
        <dbReference type="ChEBI" id="CHEBI:29105"/>
    </cofactor>
</comment>
<dbReference type="PANTHER" id="PTHR11533:SF174">
    <property type="entry name" value="PUROMYCIN-SENSITIVE AMINOPEPTIDASE-RELATED"/>
    <property type="match status" value="1"/>
</dbReference>
<dbReference type="GO" id="GO:0043171">
    <property type="term" value="P:peptide catabolic process"/>
    <property type="evidence" value="ECO:0007669"/>
    <property type="project" value="TreeGrafter"/>
</dbReference>
<dbReference type="GO" id="GO:0070006">
    <property type="term" value="F:metalloaminopeptidase activity"/>
    <property type="evidence" value="ECO:0007669"/>
    <property type="project" value="TreeGrafter"/>
</dbReference>
<dbReference type="InterPro" id="IPR027268">
    <property type="entry name" value="Peptidase_M4/M1_CTD_sf"/>
</dbReference>
<dbReference type="InterPro" id="IPR050344">
    <property type="entry name" value="Peptidase_M1_aminopeptidases"/>
</dbReference>
<protein>
    <recommendedName>
        <fullName evidence="5">Aminopeptidase N</fullName>
        <ecNumber evidence="4">3.4.11.2</ecNumber>
    </recommendedName>
</protein>
<comment type="similarity">
    <text evidence="3">Belongs to the peptidase M1 family.</text>
</comment>
<dbReference type="GO" id="GO:0005615">
    <property type="term" value="C:extracellular space"/>
    <property type="evidence" value="ECO:0007669"/>
    <property type="project" value="TreeGrafter"/>
</dbReference>
<dbReference type="GO" id="GO:0006508">
    <property type="term" value="P:proteolysis"/>
    <property type="evidence" value="ECO:0007669"/>
    <property type="project" value="UniProtKB-KW"/>
</dbReference>
<dbReference type="SUPFAM" id="SSF55486">
    <property type="entry name" value="Metalloproteases ('zincins'), catalytic domain"/>
    <property type="match status" value="1"/>
</dbReference>
<dbReference type="Gene3D" id="1.10.390.10">
    <property type="entry name" value="Neutral Protease Domain 2"/>
    <property type="match status" value="1"/>
</dbReference>
<keyword evidence="9" id="KW-0378">Hydrolase</keyword>
<dbReference type="CDD" id="cd09603">
    <property type="entry name" value="M1_APN_like"/>
    <property type="match status" value="1"/>
</dbReference>
<evidence type="ECO:0000313" key="14">
    <source>
        <dbReference type="EMBL" id="QNQ10926.1"/>
    </source>
</evidence>
<dbReference type="GO" id="GO:0016285">
    <property type="term" value="F:alanyl aminopeptidase activity"/>
    <property type="evidence" value="ECO:0007669"/>
    <property type="project" value="UniProtKB-EC"/>
</dbReference>
<dbReference type="EC" id="3.4.11.2" evidence="4"/>
<evidence type="ECO:0000256" key="9">
    <source>
        <dbReference type="ARBA" id="ARBA00022801"/>
    </source>
</evidence>
<dbReference type="PANTHER" id="PTHR11533">
    <property type="entry name" value="PROTEASE M1 ZINC METALLOPROTEASE"/>
    <property type="match status" value="1"/>
</dbReference>
<evidence type="ECO:0000256" key="5">
    <source>
        <dbReference type="ARBA" id="ARBA00015611"/>
    </source>
</evidence>
<keyword evidence="15" id="KW-1185">Reference proteome</keyword>
<evidence type="ECO:0000259" key="13">
    <source>
        <dbReference type="Pfam" id="PF01433"/>
    </source>
</evidence>
<comment type="catalytic activity">
    <reaction evidence="1">
        <text>Release of an N-terminal amino acid, Xaa-|-Yaa- from a peptide, amide or arylamide. Xaa is preferably Ala, but may be most amino acids including Pro (slow action). When a terminal hydrophobic residue is followed by a prolyl residue, the two may be released as an intact Xaa-Pro dipeptide.</text>
        <dbReference type="EC" id="3.4.11.2"/>
    </reaction>
</comment>
<evidence type="ECO:0000256" key="7">
    <source>
        <dbReference type="ARBA" id="ARBA00022670"/>
    </source>
</evidence>
<dbReference type="Pfam" id="PF01433">
    <property type="entry name" value="Peptidase_M1"/>
    <property type="match status" value="1"/>
</dbReference>
<evidence type="ECO:0000256" key="1">
    <source>
        <dbReference type="ARBA" id="ARBA00000098"/>
    </source>
</evidence>
<dbReference type="InterPro" id="IPR014782">
    <property type="entry name" value="Peptidase_M1_dom"/>
</dbReference>
<dbReference type="Gene3D" id="2.60.40.1730">
    <property type="entry name" value="tricorn interacting facor f3 domain"/>
    <property type="match status" value="1"/>
</dbReference>
<dbReference type="GO" id="GO:0042277">
    <property type="term" value="F:peptide binding"/>
    <property type="evidence" value="ECO:0007669"/>
    <property type="project" value="TreeGrafter"/>
</dbReference>
<keyword evidence="12" id="KW-0732">Signal</keyword>
<dbReference type="RefSeq" id="WP_187763214.1">
    <property type="nucleotide sequence ID" value="NZ_CP061038.1"/>
</dbReference>
<feature type="chain" id="PRO_5028925124" description="Aminopeptidase N" evidence="12">
    <location>
        <begin position="19"/>
        <end position="573"/>
    </location>
</feature>
<dbReference type="PRINTS" id="PR00756">
    <property type="entry name" value="ALADIPTASE"/>
</dbReference>
<reference evidence="14 15" key="1">
    <citation type="submission" date="2020-09" db="EMBL/GenBank/DDBJ databases">
        <title>Sphingomonas sp., a new species isolated from pork steak.</title>
        <authorList>
            <person name="Heidler von Heilborn D."/>
        </authorList>
    </citation>
    <scope>NUCLEOTIDE SEQUENCE [LARGE SCALE GENOMIC DNA]</scope>
    <source>
        <strain evidence="15">S8-3T</strain>
    </source>
</reference>
<dbReference type="AlphaFoldDB" id="A0A7H0LMM3"/>
<keyword evidence="6" id="KW-0031">Aminopeptidase</keyword>
<evidence type="ECO:0000256" key="3">
    <source>
        <dbReference type="ARBA" id="ARBA00010136"/>
    </source>
</evidence>
<evidence type="ECO:0000256" key="8">
    <source>
        <dbReference type="ARBA" id="ARBA00022723"/>
    </source>
</evidence>
<keyword evidence="7" id="KW-0645">Protease</keyword>
<proteinExistence type="inferred from homology"/>
<keyword evidence="8" id="KW-0479">Metal-binding</keyword>
<gene>
    <name evidence="14" type="ORF">H3Z74_07030</name>
</gene>
<keyword evidence="11" id="KW-0482">Metalloprotease</keyword>
<evidence type="ECO:0000256" key="10">
    <source>
        <dbReference type="ARBA" id="ARBA00022833"/>
    </source>
</evidence>
<accession>A0A7H0LMM3</accession>
<sequence>MFVRPLLAVPLIALIAAAPPPKGLPPLTAQTQRSGGPVDPEQAKLQLDTVDLAIEVMPATQSIAGVAILDFTAKAALTSLVIDLDRNLPVSAIAIDGKPLPRSAWTNPEGRLSITLPAPVPADGKVIAKISYGGTPHVAVRAPWDGGFVWSKTPAGLPWIATAVQGEGCDLFWPCLDFPTAEPRSVDLHITVPKGLKAPSNGILLGIDKLADGRTRWNWRARHPNMYAIALNIAPYEEITETYKSRFGNSFPMTYWYLPGEEKQARALFAEFAPTVDFFERTIGPYPFGDEKVGVVETPHKGMEHQTINGYGNEYAKAAEGFDWLFHHEFAHEWFANQLTVADWDDMWLHEGYATYMQPLYGRWREGDARYAAMMLASRTDILNQAPIVSGKPRSEEDVYQSDKGGPGLDIYYKASWMLHTLRYLIGDQAFGDVTRLAVYGRLDPKPGNFAPRYSSTSEYQQLVQQVTGVDYRWFFDVYLRQAALPELIETREGGKLTLSWKVPGNLPFPMPVDVQIDGRDTRFAMTGGSNTIDVSPDAHVVLDPDSRILKRSIAVEELQAWRAAMAAKAAAK</sequence>
<dbReference type="SUPFAM" id="SSF63737">
    <property type="entry name" value="Leukotriene A4 hydrolase N-terminal domain"/>
    <property type="match status" value="1"/>
</dbReference>
<keyword evidence="10" id="KW-0862">Zinc</keyword>
<dbReference type="KEGG" id="spap:H3Z74_07030"/>
<evidence type="ECO:0000256" key="6">
    <source>
        <dbReference type="ARBA" id="ARBA00022438"/>
    </source>
</evidence>
<evidence type="ECO:0000313" key="15">
    <source>
        <dbReference type="Proteomes" id="UP000516148"/>
    </source>
</evidence>
<dbReference type="EMBL" id="CP061038">
    <property type="protein sequence ID" value="QNQ10926.1"/>
    <property type="molecule type" value="Genomic_DNA"/>
</dbReference>
<dbReference type="GO" id="GO:0005737">
    <property type="term" value="C:cytoplasm"/>
    <property type="evidence" value="ECO:0007669"/>
    <property type="project" value="TreeGrafter"/>
</dbReference>
<evidence type="ECO:0000256" key="12">
    <source>
        <dbReference type="SAM" id="SignalP"/>
    </source>
</evidence>
<dbReference type="GO" id="GO:0008270">
    <property type="term" value="F:zinc ion binding"/>
    <property type="evidence" value="ECO:0007669"/>
    <property type="project" value="InterPro"/>
</dbReference>
<feature type="signal peptide" evidence="12">
    <location>
        <begin position="1"/>
        <end position="18"/>
    </location>
</feature>
<dbReference type="Proteomes" id="UP000516148">
    <property type="component" value="Chromosome"/>
</dbReference>
<dbReference type="GO" id="GO:0016020">
    <property type="term" value="C:membrane"/>
    <property type="evidence" value="ECO:0007669"/>
    <property type="project" value="TreeGrafter"/>
</dbReference>
<organism evidence="14 15">
    <name type="scientific">Sphingomonas alpina</name>
    <dbReference type="NCBI Taxonomy" id="653931"/>
    <lineage>
        <taxon>Bacteria</taxon>
        <taxon>Pseudomonadati</taxon>
        <taxon>Pseudomonadota</taxon>
        <taxon>Alphaproteobacteria</taxon>
        <taxon>Sphingomonadales</taxon>
        <taxon>Sphingomonadaceae</taxon>
        <taxon>Sphingomonas</taxon>
    </lineage>
</organism>